<dbReference type="EMBL" id="BJUN01000015">
    <property type="protein sequence ID" value="GEK59532.1"/>
    <property type="molecule type" value="Genomic_DNA"/>
</dbReference>
<evidence type="ECO:0000256" key="1">
    <source>
        <dbReference type="SAM" id="SignalP"/>
    </source>
</evidence>
<dbReference type="RefSeq" id="WP_158219182.1">
    <property type="nucleotide sequence ID" value="NZ_BJUN01000015.1"/>
</dbReference>
<dbReference type="InterPro" id="IPR013830">
    <property type="entry name" value="SGNH_hydro"/>
</dbReference>
<protein>
    <recommendedName>
        <fullName evidence="2">SGNH hydrolase-type esterase domain-containing protein</fullName>
    </recommendedName>
</protein>
<accession>A0A510Y828</accession>
<dbReference type="PANTHER" id="PTHR30383">
    <property type="entry name" value="THIOESTERASE 1/PROTEASE 1/LYSOPHOSPHOLIPASE L1"/>
    <property type="match status" value="1"/>
</dbReference>
<dbReference type="CDD" id="cd00229">
    <property type="entry name" value="SGNH_hydrolase"/>
    <property type="match status" value="1"/>
</dbReference>
<evidence type="ECO:0000313" key="3">
    <source>
        <dbReference type="EMBL" id="GEK59532.1"/>
    </source>
</evidence>
<dbReference type="Gene3D" id="3.40.50.1110">
    <property type="entry name" value="SGNH hydrolase"/>
    <property type="match status" value="1"/>
</dbReference>
<feature type="signal peptide" evidence="1">
    <location>
        <begin position="1"/>
        <end position="27"/>
    </location>
</feature>
<organism evidence="3 4">
    <name type="scientific">Marinococcus halophilus</name>
    <dbReference type="NCBI Taxonomy" id="1371"/>
    <lineage>
        <taxon>Bacteria</taxon>
        <taxon>Bacillati</taxon>
        <taxon>Bacillota</taxon>
        <taxon>Bacilli</taxon>
        <taxon>Bacillales</taxon>
        <taxon>Bacillaceae</taxon>
        <taxon>Marinococcus</taxon>
    </lineage>
</organism>
<feature type="domain" description="SGNH hydrolase-type esterase" evidence="2">
    <location>
        <begin position="65"/>
        <end position="246"/>
    </location>
</feature>
<proteinExistence type="predicted"/>
<keyword evidence="4" id="KW-1185">Reference proteome</keyword>
<dbReference type="Pfam" id="PF13472">
    <property type="entry name" value="Lipase_GDSL_2"/>
    <property type="match status" value="1"/>
</dbReference>
<sequence length="264" mass="29656">MRKRFILLIAAAAAGGVWMLVSSNEESAPEKTKAPDEDLSELDEMDVYSFLEHRLHTYHASTVAVFGSSVAAGTGADRYSESWAGRLEERLQHITDEQHVELNNHGVDGYSSEDMLERGVVEAELSQEVDLVIIETGILNDFYRNISPNSSIDNIHQLIQQARAEASDAVVIVMNPNPAIAYENGEPELDAEYQNFAGQIAEELEREEGILFINASMPFYEKADNGREMEKYIGDGIHPNSEGYQLWYEHVNAYFEKTHIQQAQ</sequence>
<evidence type="ECO:0000259" key="2">
    <source>
        <dbReference type="Pfam" id="PF13472"/>
    </source>
</evidence>
<name>A0A510Y828_MARHA</name>
<comment type="caution">
    <text evidence="3">The sequence shown here is derived from an EMBL/GenBank/DDBJ whole genome shotgun (WGS) entry which is preliminary data.</text>
</comment>
<dbReference type="Proteomes" id="UP000321051">
    <property type="component" value="Unassembled WGS sequence"/>
</dbReference>
<feature type="chain" id="PRO_5022092487" description="SGNH hydrolase-type esterase domain-containing protein" evidence="1">
    <location>
        <begin position="28"/>
        <end position="264"/>
    </location>
</feature>
<reference evidence="3 4" key="1">
    <citation type="submission" date="2019-07" db="EMBL/GenBank/DDBJ databases">
        <title>Whole genome shotgun sequence of Marinococcus halophilus NBRC 102359.</title>
        <authorList>
            <person name="Hosoyama A."/>
            <person name="Uohara A."/>
            <person name="Ohji S."/>
            <person name="Ichikawa N."/>
        </authorList>
    </citation>
    <scope>NUCLEOTIDE SEQUENCE [LARGE SCALE GENOMIC DNA]</scope>
    <source>
        <strain evidence="3 4">NBRC 102359</strain>
    </source>
</reference>
<keyword evidence="1" id="KW-0732">Signal</keyword>
<gene>
    <name evidence="3" type="ORF">MHA01_24370</name>
</gene>
<dbReference type="STRING" id="1371.GCA_900166605_01844"/>
<evidence type="ECO:0000313" key="4">
    <source>
        <dbReference type="Proteomes" id="UP000321051"/>
    </source>
</evidence>
<dbReference type="InterPro" id="IPR051532">
    <property type="entry name" value="Ester_Hydrolysis_Enzymes"/>
</dbReference>
<dbReference type="InterPro" id="IPR036514">
    <property type="entry name" value="SGNH_hydro_sf"/>
</dbReference>
<dbReference type="AlphaFoldDB" id="A0A510Y828"/>
<dbReference type="SUPFAM" id="SSF52266">
    <property type="entry name" value="SGNH hydrolase"/>
    <property type="match status" value="1"/>
</dbReference>